<protein>
    <recommendedName>
        <fullName evidence="15 16">Type III pantothenate kinase</fullName>
        <ecNumber evidence="6 16">2.7.1.33</ecNumber>
    </recommendedName>
    <alternativeName>
        <fullName evidence="16">PanK-III</fullName>
    </alternativeName>
    <alternativeName>
        <fullName evidence="16">Pantothenic acid kinase</fullName>
    </alternativeName>
</protein>
<sequence length="246" mass="26742">MNLVVDIGNTLVKLAVFDDGRLVAQRCAERLLPSMLDDLLSGRRAAKAVVASTRGATGDAAETVRPFADYLLEFTPQTPVPIGNAYRTPETLGRDRLAAAVGAATLYPGRNVLIVDFGTAVTIDLVTADNTFRGGCISPGMTMRFRALHDYTAALPLCGPAEDERLQGLATEDAVRLGVMNSLTFEIEGYIARMREKIDDLCVIFTGGDAKYFAKRIKNTIFANCNLVFCGLDRILEYNASEEHLD</sequence>
<evidence type="ECO:0000256" key="2">
    <source>
        <dbReference type="ARBA" id="ARBA00001958"/>
    </source>
</evidence>
<gene>
    <name evidence="16" type="primary">coaX</name>
    <name evidence="17" type="ORF">WMO46_06110</name>
</gene>
<evidence type="ECO:0000256" key="11">
    <source>
        <dbReference type="ARBA" id="ARBA00022840"/>
    </source>
</evidence>
<comment type="subcellular location">
    <subcellularLocation>
        <location evidence="3 16">Cytoplasm</location>
    </subcellularLocation>
</comment>
<dbReference type="InterPro" id="IPR004619">
    <property type="entry name" value="Type_III_PanK"/>
</dbReference>
<feature type="binding site" evidence="16">
    <location>
        <position position="119"/>
    </location>
    <ligand>
        <name>ATP</name>
        <dbReference type="ChEBI" id="CHEBI:30616"/>
    </ligand>
</feature>
<feature type="active site" description="Proton acceptor" evidence="16">
    <location>
        <position position="95"/>
    </location>
</feature>
<comment type="cofactor">
    <cofactor evidence="2">
        <name>K(+)</name>
        <dbReference type="ChEBI" id="CHEBI:29103"/>
    </cofactor>
</comment>
<dbReference type="Pfam" id="PF03309">
    <property type="entry name" value="Pan_kinase"/>
    <property type="match status" value="1"/>
</dbReference>
<comment type="cofactor">
    <cofactor evidence="16">
        <name>NH4(+)</name>
        <dbReference type="ChEBI" id="CHEBI:28938"/>
    </cofactor>
    <cofactor evidence="16">
        <name>K(+)</name>
        <dbReference type="ChEBI" id="CHEBI:29103"/>
    </cofactor>
    <text evidence="16">A monovalent cation. Ammonium or potassium.</text>
</comment>
<evidence type="ECO:0000256" key="7">
    <source>
        <dbReference type="ARBA" id="ARBA00022490"/>
    </source>
</evidence>
<evidence type="ECO:0000256" key="8">
    <source>
        <dbReference type="ARBA" id="ARBA00022679"/>
    </source>
</evidence>
<evidence type="ECO:0000256" key="14">
    <source>
        <dbReference type="ARBA" id="ARBA00038036"/>
    </source>
</evidence>
<comment type="caution">
    <text evidence="17">The sequence shown here is derived from an EMBL/GenBank/DDBJ whole genome shotgun (WGS) entry which is preliminary data.</text>
</comment>
<keyword evidence="10 16" id="KW-0418">Kinase</keyword>
<evidence type="ECO:0000256" key="16">
    <source>
        <dbReference type="HAMAP-Rule" id="MF_01274"/>
    </source>
</evidence>
<dbReference type="EMBL" id="JBBMFL010000005">
    <property type="protein sequence ID" value="MEQ2544519.1"/>
    <property type="molecule type" value="Genomic_DNA"/>
</dbReference>
<feature type="binding site" evidence="16">
    <location>
        <begin position="93"/>
        <end position="96"/>
    </location>
    <ligand>
        <name>substrate</name>
    </ligand>
</feature>
<dbReference type="PANTHER" id="PTHR34265:SF1">
    <property type="entry name" value="TYPE III PANTOTHENATE KINASE"/>
    <property type="match status" value="1"/>
</dbReference>
<evidence type="ECO:0000256" key="12">
    <source>
        <dbReference type="ARBA" id="ARBA00022958"/>
    </source>
</evidence>
<dbReference type="CDD" id="cd24015">
    <property type="entry name" value="ASKHA_NBD_PanK-III"/>
    <property type="match status" value="1"/>
</dbReference>
<name>A0ABV1GVT1_9BACT</name>
<keyword evidence="9 16" id="KW-0547">Nucleotide-binding</keyword>
<evidence type="ECO:0000256" key="5">
    <source>
        <dbReference type="ARBA" id="ARBA00011738"/>
    </source>
</evidence>
<feature type="binding site" evidence="16">
    <location>
        <begin position="6"/>
        <end position="13"/>
    </location>
    <ligand>
        <name>ATP</name>
        <dbReference type="ChEBI" id="CHEBI:30616"/>
    </ligand>
</feature>
<feature type="binding site" evidence="16">
    <location>
        <position position="116"/>
    </location>
    <ligand>
        <name>K(+)</name>
        <dbReference type="ChEBI" id="CHEBI:29103"/>
    </ligand>
</feature>
<feature type="binding site" evidence="16">
    <location>
        <position position="86"/>
    </location>
    <ligand>
        <name>substrate</name>
    </ligand>
</feature>
<dbReference type="InterPro" id="IPR043129">
    <property type="entry name" value="ATPase_NBD"/>
</dbReference>
<feature type="binding site" evidence="16">
    <location>
        <position position="171"/>
    </location>
    <ligand>
        <name>substrate</name>
    </ligand>
</feature>
<comment type="similarity">
    <text evidence="14 16">Belongs to the type III pantothenate kinase family.</text>
</comment>
<comment type="pathway">
    <text evidence="4 16">Cofactor biosynthesis; coenzyme A biosynthesis; CoA from (R)-pantothenate: step 1/5.</text>
</comment>
<keyword evidence="8 16" id="KW-0808">Transferase</keyword>
<dbReference type="RefSeq" id="WP_195496644.1">
    <property type="nucleotide sequence ID" value="NZ_JBBMFL010000005.1"/>
</dbReference>
<evidence type="ECO:0000256" key="13">
    <source>
        <dbReference type="ARBA" id="ARBA00022993"/>
    </source>
</evidence>
<evidence type="ECO:0000313" key="18">
    <source>
        <dbReference type="Proteomes" id="UP001460202"/>
    </source>
</evidence>
<dbReference type="PANTHER" id="PTHR34265">
    <property type="entry name" value="TYPE III PANTOTHENATE KINASE"/>
    <property type="match status" value="1"/>
</dbReference>
<evidence type="ECO:0000256" key="1">
    <source>
        <dbReference type="ARBA" id="ARBA00001206"/>
    </source>
</evidence>
<keyword evidence="16" id="KW-0479">Metal-binding</keyword>
<evidence type="ECO:0000256" key="9">
    <source>
        <dbReference type="ARBA" id="ARBA00022741"/>
    </source>
</evidence>
<evidence type="ECO:0000256" key="10">
    <source>
        <dbReference type="ARBA" id="ARBA00022777"/>
    </source>
</evidence>
<dbReference type="NCBIfam" id="TIGR00671">
    <property type="entry name" value="baf"/>
    <property type="match status" value="1"/>
</dbReference>
<proteinExistence type="inferred from homology"/>
<keyword evidence="7 16" id="KW-0963">Cytoplasm</keyword>
<dbReference type="EC" id="2.7.1.33" evidence="6 16"/>
<evidence type="ECO:0000313" key="17">
    <source>
        <dbReference type="EMBL" id="MEQ2544519.1"/>
    </source>
</evidence>
<evidence type="ECO:0000256" key="4">
    <source>
        <dbReference type="ARBA" id="ARBA00005225"/>
    </source>
</evidence>
<keyword evidence="12 16" id="KW-0630">Potassium</keyword>
<reference evidence="17 18" key="1">
    <citation type="submission" date="2024-03" db="EMBL/GenBank/DDBJ databases">
        <title>Human intestinal bacterial collection.</title>
        <authorList>
            <person name="Pauvert C."/>
            <person name="Hitch T.C.A."/>
            <person name="Clavel T."/>
        </authorList>
    </citation>
    <scope>NUCLEOTIDE SEQUENCE [LARGE SCALE GENOMIC DNA]</scope>
    <source>
        <strain evidence="17 18">CLA-KB-H122</strain>
    </source>
</reference>
<dbReference type="GO" id="GO:0004594">
    <property type="term" value="F:pantothenate kinase activity"/>
    <property type="evidence" value="ECO:0007669"/>
    <property type="project" value="UniProtKB-EC"/>
</dbReference>
<organism evidence="17 18">
    <name type="scientific">Alistipes intestinihominis</name>
    <dbReference type="NCBI Taxonomy" id="3133172"/>
    <lineage>
        <taxon>Bacteria</taxon>
        <taxon>Pseudomonadati</taxon>
        <taxon>Bacteroidota</taxon>
        <taxon>Bacteroidia</taxon>
        <taxon>Bacteroidales</taxon>
        <taxon>Rikenellaceae</taxon>
        <taxon>Alistipes</taxon>
    </lineage>
</organism>
<comment type="subunit">
    <text evidence="5 16">Homodimer.</text>
</comment>
<dbReference type="HAMAP" id="MF_01274">
    <property type="entry name" value="Pantothen_kinase_3"/>
    <property type="match status" value="1"/>
</dbReference>
<evidence type="ECO:0000256" key="6">
    <source>
        <dbReference type="ARBA" id="ARBA00012102"/>
    </source>
</evidence>
<keyword evidence="18" id="KW-1185">Reference proteome</keyword>
<accession>A0ABV1GVT1</accession>
<dbReference type="Proteomes" id="UP001460202">
    <property type="component" value="Unassembled WGS sequence"/>
</dbReference>
<evidence type="ECO:0000256" key="3">
    <source>
        <dbReference type="ARBA" id="ARBA00004496"/>
    </source>
</evidence>
<dbReference type="SUPFAM" id="SSF53067">
    <property type="entry name" value="Actin-like ATPase domain"/>
    <property type="match status" value="2"/>
</dbReference>
<evidence type="ECO:0000256" key="15">
    <source>
        <dbReference type="ARBA" id="ARBA00040883"/>
    </source>
</evidence>
<keyword evidence="11 16" id="KW-0067">ATP-binding</keyword>
<comment type="catalytic activity">
    <reaction evidence="1 16">
        <text>(R)-pantothenate + ATP = (R)-4'-phosphopantothenate + ADP + H(+)</text>
        <dbReference type="Rhea" id="RHEA:16373"/>
        <dbReference type="ChEBI" id="CHEBI:10986"/>
        <dbReference type="ChEBI" id="CHEBI:15378"/>
        <dbReference type="ChEBI" id="CHEBI:29032"/>
        <dbReference type="ChEBI" id="CHEBI:30616"/>
        <dbReference type="ChEBI" id="CHEBI:456216"/>
        <dbReference type="EC" id="2.7.1.33"/>
    </reaction>
</comment>
<comment type="function">
    <text evidence="16">Catalyzes the phosphorylation of pantothenate (Pan), the first step in CoA biosynthesis.</text>
</comment>
<keyword evidence="13 16" id="KW-0173">Coenzyme A biosynthesis</keyword>
<dbReference type="Gene3D" id="3.30.420.40">
    <property type="match status" value="1"/>
</dbReference>